<feature type="non-terminal residue" evidence="5">
    <location>
        <position position="1"/>
    </location>
</feature>
<dbReference type="Gene3D" id="4.10.1060.50">
    <property type="match status" value="1"/>
</dbReference>
<dbReference type="InterPro" id="IPR001975">
    <property type="entry name" value="Ribosomal_eL40_dom"/>
</dbReference>
<name>A0A1B6IMS0_9HEMI</name>
<dbReference type="GO" id="GO:1990904">
    <property type="term" value="C:ribonucleoprotein complex"/>
    <property type="evidence" value="ECO:0007669"/>
    <property type="project" value="UniProtKB-KW"/>
</dbReference>
<evidence type="ECO:0000313" key="5">
    <source>
        <dbReference type="EMBL" id="JAS88213.1"/>
    </source>
</evidence>
<organism evidence="5">
    <name type="scientific">Homalodisca liturata</name>
    <dbReference type="NCBI Taxonomy" id="320908"/>
    <lineage>
        <taxon>Eukaryota</taxon>
        <taxon>Metazoa</taxon>
        <taxon>Ecdysozoa</taxon>
        <taxon>Arthropoda</taxon>
        <taxon>Hexapoda</taxon>
        <taxon>Insecta</taxon>
        <taxon>Pterygota</taxon>
        <taxon>Neoptera</taxon>
        <taxon>Paraneoptera</taxon>
        <taxon>Hemiptera</taxon>
        <taxon>Auchenorrhyncha</taxon>
        <taxon>Membracoidea</taxon>
        <taxon>Cicadellidae</taxon>
        <taxon>Cicadellinae</taxon>
        <taxon>Proconiini</taxon>
        <taxon>Homalodisca</taxon>
    </lineage>
</organism>
<reference evidence="5" key="1">
    <citation type="submission" date="2015-11" db="EMBL/GenBank/DDBJ databases">
        <title>De novo transcriptome assembly of four potential Pierce s Disease insect vectors from Arizona vineyards.</title>
        <authorList>
            <person name="Tassone E.E."/>
        </authorList>
    </citation>
    <scope>NUCLEOTIDE SEQUENCE</scope>
</reference>
<keyword evidence="2" id="KW-0687">Ribonucleoprotein</keyword>
<dbReference type="AlphaFoldDB" id="A0A1B6IMS0"/>
<proteinExistence type="predicted"/>
<gene>
    <name evidence="5" type="ORF">g.59135</name>
</gene>
<dbReference type="GO" id="GO:0006412">
    <property type="term" value="P:translation"/>
    <property type="evidence" value="ECO:0007669"/>
    <property type="project" value="InterPro"/>
</dbReference>
<sequence>KPPQMQVLVKLPQRYTVLDVGEGMTVAALQTAIGAMSGVSSFVLPYAPETIVSSVYSSMATISALPAMVGGGKNMTEAGKALAVKDITCLICRNCYAKNPLGAEHCRKKRCRRSNLRPKKIATKRK</sequence>
<dbReference type="SUPFAM" id="SSF57829">
    <property type="entry name" value="Zn-binding ribosomal proteins"/>
    <property type="match status" value="1"/>
</dbReference>
<evidence type="ECO:0000256" key="2">
    <source>
        <dbReference type="ARBA" id="ARBA00023274"/>
    </source>
</evidence>
<accession>A0A1B6IMS0</accession>
<evidence type="ECO:0000256" key="1">
    <source>
        <dbReference type="ARBA" id="ARBA00022980"/>
    </source>
</evidence>
<evidence type="ECO:0000259" key="4">
    <source>
        <dbReference type="SMART" id="SM01377"/>
    </source>
</evidence>
<dbReference type="Pfam" id="PF01020">
    <property type="entry name" value="Ribosomal_L40e"/>
    <property type="match status" value="1"/>
</dbReference>
<keyword evidence="1" id="KW-0689">Ribosomal protein</keyword>
<dbReference type="GO" id="GO:0005840">
    <property type="term" value="C:ribosome"/>
    <property type="evidence" value="ECO:0007669"/>
    <property type="project" value="UniProtKB-KW"/>
</dbReference>
<dbReference type="InterPro" id="IPR011332">
    <property type="entry name" value="Ribosomal_zn-bd"/>
</dbReference>
<dbReference type="InterPro" id="IPR038587">
    <property type="entry name" value="Ribosomal_eL40_sf"/>
</dbReference>
<dbReference type="EMBL" id="GECU01019493">
    <property type="protein sequence ID" value="JAS88213.1"/>
    <property type="molecule type" value="Transcribed_RNA"/>
</dbReference>
<dbReference type="SMART" id="SM01377">
    <property type="entry name" value="Ribosomal_L40e"/>
    <property type="match status" value="1"/>
</dbReference>
<evidence type="ECO:0000256" key="3">
    <source>
        <dbReference type="ARBA" id="ARBA00035298"/>
    </source>
</evidence>
<dbReference type="GO" id="GO:0003735">
    <property type="term" value="F:structural constituent of ribosome"/>
    <property type="evidence" value="ECO:0007669"/>
    <property type="project" value="InterPro"/>
</dbReference>
<feature type="domain" description="Large ribosomal subunit protein eL40" evidence="4">
    <location>
        <begin position="75"/>
        <end position="123"/>
    </location>
</feature>
<protein>
    <recommendedName>
        <fullName evidence="3">Ubiquitin-ribosomal protein eL40 fusion protein</fullName>
    </recommendedName>
</protein>